<accession>A0A9D2MU97</accession>
<reference evidence="3" key="2">
    <citation type="submission" date="2021-04" db="EMBL/GenBank/DDBJ databases">
        <authorList>
            <person name="Gilroy R."/>
        </authorList>
    </citation>
    <scope>NUCLEOTIDE SEQUENCE</scope>
    <source>
        <strain evidence="3">USAMLcec3-2134</strain>
    </source>
</reference>
<dbReference type="AlphaFoldDB" id="A0A9D2MU97"/>
<dbReference type="Proteomes" id="UP000886883">
    <property type="component" value="Unassembled WGS sequence"/>
</dbReference>
<evidence type="ECO:0000313" key="3">
    <source>
        <dbReference type="EMBL" id="HJB92130.1"/>
    </source>
</evidence>
<gene>
    <name evidence="3" type="ORF">H9763_11795</name>
</gene>
<dbReference type="GO" id="GO:0016646">
    <property type="term" value="F:oxidoreductase activity, acting on the CH-NH group of donors, NAD or NADP as acceptor"/>
    <property type="evidence" value="ECO:0007669"/>
    <property type="project" value="UniProtKB-ARBA"/>
</dbReference>
<evidence type="ECO:0000259" key="2">
    <source>
        <dbReference type="Pfam" id="PF01613"/>
    </source>
</evidence>
<dbReference type="PANTHER" id="PTHR43567">
    <property type="entry name" value="FLAVOREDOXIN-RELATED-RELATED"/>
    <property type="match status" value="1"/>
</dbReference>
<protein>
    <submittedName>
        <fullName evidence="3">Flavin reductase</fullName>
    </submittedName>
</protein>
<dbReference type="Gene3D" id="2.30.110.10">
    <property type="entry name" value="Electron Transport, Fmn-binding Protein, Chain A"/>
    <property type="match status" value="1"/>
</dbReference>
<evidence type="ECO:0000256" key="1">
    <source>
        <dbReference type="ARBA" id="ARBA00038054"/>
    </source>
</evidence>
<dbReference type="GO" id="GO:0010181">
    <property type="term" value="F:FMN binding"/>
    <property type="evidence" value="ECO:0007669"/>
    <property type="project" value="InterPro"/>
</dbReference>
<dbReference type="PANTHER" id="PTHR43567:SF5">
    <property type="entry name" value="HYPOTHETICAL CYTOSOLIC PROTEIN"/>
    <property type="match status" value="1"/>
</dbReference>
<dbReference type="InterPro" id="IPR052174">
    <property type="entry name" value="Flavoredoxin"/>
</dbReference>
<dbReference type="Pfam" id="PF01613">
    <property type="entry name" value="Flavin_Reduct"/>
    <property type="match status" value="1"/>
</dbReference>
<comment type="similarity">
    <text evidence="1">Belongs to the flavoredoxin family.</text>
</comment>
<reference evidence="3" key="1">
    <citation type="journal article" date="2021" name="PeerJ">
        <title>Extensive microbial diversity within the chicken gut microbiome revealed by metagenomics and culture.</title>
        <authorList>
            <person name="Gilroy R."/>
            <person name="Ravi A."/>
            <person name="Getino M."/>
            <person name="Pursley I."/>
            <person name="Horton D.L."/>
            <person name="Alikhan N.F."/>
            <person name="Baker D."/>
            <person name="Gharbi K."/>
            <person name="Hall N."/>
            <person name="Watson M."/>
            <person name="Adriaenssens E.M."/>
            <person name="Foster-Nyarko E."/>
            <person name="Jarju S."/>
            <person name="Secka A."/>
            <person name="Antonio M."/>
            <person name="Oren A."/>
            <person name="Chaudhuri R.R."/>
            <person name="La Ragione R."/>
            <person name="Hildebrand F."/>
            <person name="Pallen M.J."/>
        </authorList>
    </citation>
    <scope>NUCLEOTIDE SEQUENCE</scope>
    <source>
        <strain evidence="3">USAMLcec3-2134</strain>
    </source>
</reference>
<feature type="domain" description="Flavin reductase like" evidence="2">
    <location>
        <begin position="24"/>
        <end position="165"/>
    </location>
</feature>
<evidence type="ECO:0000313" key="4">
    <source>
        <dbReference type="Proteomes" id="UP000886883"/>
    </source>
</evidence>
<comment type="caution">
    <text evidence="3">The sequence shown here is derived from an EMBL/GenBank/DDBJ whole genome shotgun (WGS) entry which is preliminary data.</text>
</comment>
<dbReference type="EMBL" id="DWXE01000043">
    <property type="protein sequence ID" value="HJB92130.1"/>
    <property type="molecule type" value="Genomic_DNA"/>
</dbReference>
<proteinExistence type="inferred from homology"/>
<name>A0A9D2MU97_9FIRM</name>
<dbReference type="InterPro" id="IPR002563">
    <property type="entry name" value="Flavin_Rdtase-like_dom"/>
</dbReference>
<organism evidence="3 4">
    <name type="scientific">Candidatus Eisenbergiella merdigallinarum</name>
    <dbReference type="NCBI Taxonomy" id="2838552"/>
    <lineage>
        <taxon>Bacteria</taxon>
        <taxon>Bacillati</taxon>
        <taxon>Bacillota</taxon>
        <taxon>Clostridia</taxon>
        <taxon>Lachnospirales</taxon>
        <taxon>Lachnospiraceae</taxon>
        <taxon>Eisenbergiella</taxon>
    </lineage>
</organism>
<sequence length="167" mass="18978">MAREIRPEELPDNVFDLIGNQWLLAAASDGEKSNAMTASWGALGVMWGKPSAFLVVRPQRYTRTFLDRADTFSLGIMPEDKREIMNHMGTVSGRDEDKIAACGLTERIVDGAPVFSESRMTLICRKQFAGPMEESSFCDRSVVEKWYPQKDFHRLYIGRIERVIIND</sequence>
<dbReference type="InterPro" id="IPR012349">
    <property type="entry name" value="Split_barrel_FMN-bd"/>
</dbReference>
<dbReference type="SUPFAM" id="SSF50475">
    <property type="entry name" value="FMN-binding split barrel"/>
    <property type="match status" value="1"/>
</dbReference>